<protein>
    <submittedName>
        <fullName evidence="5">AraC family transcriptional regulator</fullName>
    </submittedName>
</protein>
<dbReference type="Proteomes" id="UP001336835">
    <property type="component" value="Unassembled WGS sequence"/>
</dbReference>
<dbReference type="RefSeq" id="WP_330108800.1">
    <property type="nucleotide sequence ID" value="NZ_JAZDQT010000003.1"/>
</dbReference>
<dbReference type="PANTHER" id="PTHR43280:SF2">
    <property type="entry name" value="HTH-TYPE TRANSCRIPTIONAL REGULATOR EXSA"/>
    <property type="match status" value="1"/>
</dbReference>
<evidence type="ECO:0000256" key="2">
    <source>
        <dbReference type="ARBA" id="ARBA00023125"/>
    </source>
</evidence>
<dbReference type="EMBL" id="JAZDQT010000003">
    <property type="protein sequence ID" value="MEE1946493.1"/>
    <property type="molecule type" value="Genomic_DNA"/>
</dbReference>
<evidence type="ECO:0000256" key="1">
    <source>
        <dbReference type="ARBA" id="ARBA00023015"/>
    </source>
</evidence>
<accession>A0ABU7IAJ8</accession>
<proteinExistence type="predicted"/>
<reference evidence="5 6" key="1">
    <citation type="submission" date="2024-01" db="EMBL/GenBank/DDBJ databases">
        <title>Pedobacter sp. nov., isolated from fresh soil.</title>
        <authorList>
            <person name="Le N.T.T."/>
        </authorList>
    </citation>
    <scope>NUCLEOTIDE SEQUENCE [LARGE SCALE GENOMIC DNA]</scope>
    <source>
        <strain evidence="5 6">KR3-3</strain>
    </source>
</reference>
<gene>
    <name evidence="5" type="ORF">VRU48_15315</name>
</gene>
<keyword evidence="1" id="KW-0805">Transcription regulation</keyword>
<dbReference type="Pfam" id="PF12833">
    <property type="entry name" value="HTH_18"/>
    <property type="match status" value="1"/>
</dbReference>
<dbReference type="SMART" id="SM00342">
    <property type="entry name" value="HTH_ARAC"/>
    <property type="match status" value="1"/>
</dbReference>
<dbReference type="InterPro" id="IPR009057">
    <property type="entry name" value="Homeodomain-like_sf"/>
</dbReference>
<keyword evidence="2" id="KW-0238">DNA-binding</keyword>
<dbReference type="Gene3D" id="1.10.10.60">
    <property type="entry name" value="Homeodomain-like"/>
    <property type="match status" value="1"/>
</dbReference>
<dbReference type="Gene3D" id="3.30.70.100">
    <property type="match status" value="1"/>
</dbReference>
<keyword evidence="3" id="KW-0804">Transcription</keyword>
<comment type="caution">
    <text evidence="5">The sequence shown here is derived from an EMBL/GenBank/DDBJ whole genome shotgun (WGS) entry which is preliminary data.</text>
</comment>
<evidence type="ECO:0000313" key="5">
    <source>
        <dbReference type="EMBL" id="MEE1946493.1"/>
    </source>
</evidence>
<dbReference type="InterPro" id="IPR018060">
    <property type="entry name" value="HTH_AraC"/>
</dbReference>
<evidence type="ECO:0000256" key="3">
    <source>
        <dbReference type="ARBA" id="ARBA00023163"/>
    </source>
</evidence>
<evidence type="ECO:0000313" key="6">
    <source>
        <dbReference type="Proteomes" id="UP001336835"/>
    </source>
</evidence>
<dbReference type="PROSITE" id="PS00041">
    <property type="entry name" value="HTH_ARAC_FAMILY_1"/>
    <property type="match status" value="1"/>
</dbReference>
<organism evidence="5 6">
    <name type="scientific">Pedobacter albus</name>
    <dbReference type="NCBI Taxonomy" id="3113905"/>
    <lineage>
        <taxon>Bacteria</taxon>
        <taxon>Pseudomonadati</taxon>
        <taxon>Bacteroidota</taxon>
        <taxon>Sphingobacteriia</taxon>
        <taxon>Sphingobacteriales</taxon>
        <taxon>Sphingobacteriaceae</taxon>
        <taxon>Pedobacter</taxon>
    </lineage>
</organism>
<dbReference type="InterPro" id="IPR018062">
    <property type="entry name" value="HTH_AraC-typ_CS"/>
</dbReference>
<sequence length="187" mass="20957">MLLYIKNMVCTRCKMVVKAELEQLGFNPIAVNLGEVELSQESLTPAQTNTIADALAKFGFELLADKKKQLVEQAKTAIIEQVHYATEPLKVNFSDYLSQKLGVEYGSLSAVFSETEHNTIEKYVIQQKIEKVKELLTYGESSLSEIAYLLNYSSVAHLSAQFKKISGQTPSAYKQSQHTSRKTLDEI</sequence>
<dbReference type="PROSITE" id="PS01124">
    <property type="entry name" value="HTH_ARAC_FAMILY_2"/>
    <property type="match status" value="1"/>
</dbReference>
<evidence type="ECO:0000259" key="4">
    <source>
        <dbReference type="PROSITE" id="PS01124"/>
    </source>
</evidence>
<name>A0ABU7IAJ8_9SPHI</name>
<keyword evidence="6" id="KW-1185">Reference proteome</keyword>
<dbReference type="PANTHER" id="PTHR43280">
    <property type="entry name" value="ARAC-FAMILY TRANSCRIPTIONAL REGULATOR"/>
    <property type="match status" value="1"/>
</dbReference>
<dbReference type="SUPFAM" id="SSF46689">
    <property type="entry name" value="Homeodomain-like"/>
    <property type="match status" value="1"/>
</dbReference>
<feature type="domain" description="HTH araC/xylS-type" evidence="4">
    <location>
        <begin position="97"/>
        <end position="176"/>
    </location>
</feature>